<dbReference type="InterPro" id="IPR032567">
    <property type="entry name" value="RTL1-rel"/>
</dbReference>
<feature type="compositionally biased region" description="Acidic residues" evidence="2">
    <location>
        <begin position="60"/>
        <end position="70"/>
    </location>
</feature>
<dbReference type="FunFam" id="3.30.420.10:FF:000032">
    <property type="entry name" value="Retrovirus-related Pol polyprotein from transposon 297-like Protein"/>
    <property type="match status" value="1"/>
</dbReference>
<dbReference type="Gene3D" id="2.40.70.10">
    <property type="entry name" value="Acid Proteases"/>
    <property type="match status" value="1"/>
</dbReference>
<dbReference type="Gene3D" id="1.10.340.70">
    <property type="match status" value="1"/>
</dbReference>
<name>A0A803SMT6_ANOCA</name>
<reference evidence="5" key="3">
    <citation type="submission" date="2025-09" db="UniProtKB">
        <authorList>
            <consortium name="Ensembl"/>
        </authorList>
    </citation>
    <scope>IDENTIFICATION</scope>
</reference>
<dbReference type="Pfam" id="PF00665">
    <property type="entry name" value="rve"/>
    <property type="match status" value="1"/>
</dbReference>
<dbReference type="PANTHER" id="PTHR15503:SF36">
    <property type="entry name" value="RETROTRANSPOSON GAG-LIKE PROTEIN 5"/>
    <property type="match status" value="1"/>
</dbReference>
<dbReference type="SUPFAM" id="SSF57756">
    <property type="entry name" value="Retrovirus zinc finger-like domains"/>
    <property type="match status" value="1"/>
</dbReference>
<dbReference type="Pfam" id="PF17921">
    <property type="entry name" value="Integrase_H2C2"/>
    <property type="match status" value="1"/>
</dbReference>
<dbReference type="PROSITE" id="PS50994">
    <property type="entry name" value="INTEGRASE"/>
    <property type="match status" value="1"/>
</dbReference>
<dbReference type="FunFam" id="2.40.70.10:FF:000148">
    <property type="entry name" value="Uncharacterized protein"/>
    <property type="match status" value="1"/>
</dbReference>
<feature type="region of interest" description="Disordered" evidence="2">
    <location>
        <begin position="1"/>
        <end position="70"/>
    </location>
</feature>
<feature type="compositionally biased region" description="Polar residues" evidence="2">
    <location>
        <begin position="1"/>
        <end position="11"/>
    </location>
</feature>
<feature type="domain" description="CCHC-type" evidence="3">
    <location>
        <begin position="358"/>
        <end position="371"/>
    </location>
</feature>
<dbReference type="Gene3D" id="3.10.10.10">
    <property type="entry name" value="HIV Type 1 Reverse Transcriptase, subunit A, domain 1"/>
    <property type="match status" value="1"/>
</dbReference>
<reference evidence="5" key="2">
    <citation type="submission" date="2025-08" db="UniProtKB">
        <authorList>
            <consortium name="Ensembl"/>
        </authorList>
    </citation>
    <scope>IDENTIFICATION</scope>
</reference>
<evidence type="ECO:0000256" key="2">
    <source>
        <dbReference type="SAM" id="MobiDB-lite"/>
    </source>
</evidence>
<keyword evidence="1" id="KW-0479">Metal-binding</keyword>
<keyword evidence="6" id="KW-1185">Reference proteome</keyword>
<dbReference type="SUPFAM" id="SSF56672">
    <property type="entry name" value="DNA/RNA polymerases"/>
    <property type="match status" value="1"/>
</dbReference>
<protein>
    <recommendedName>
        <fullName evidence="7">Reverse transcriptase</fullName>
    </recommendedName>
</protein>
<dbReference type="InterPro" id="IPR056924">
    <property type="entry name" value="SH3_Tf2-1"/>
</dbReference>
<dbReference type="InterPro" id="IPR012337">
    <property type="entry name" value="RNaseH-like_sf"/>
</dbReference>
<dbReference type="SUPFAM" id="SSF53098">
    <property type="entry name" value="Ribonuclease H-like"/>
    <property type="match status" value="1"/>
</dbReference>
<reference evidence="5 6" key="1">
    <citation type="submission" date="2009-12" db="EMBL/GenBank/DDBJ databases">
        <title>The Genome Sequence of Anolis carolinensis (Green Anole Lizard).</title>
        <authorList>
            <consortium name="The Genome Sequencing Platform"/>
            <person name="Di Palma F."/>
            <person name="Alfoldi J."/>
            <person name="Heiman D."/>
            <person name="Young S."/>
            <person name="Grabherr M."/>
            <person name="Johnson J."/>
            <person name="Lander E.S."/>
            <person name="Lindblad-Toh K."/>
        </authorList>
    </citation>
    <scope>NUCLEOTIDE SEQUENCE [LARGE SCALE GENOMIC DNA]</scope>
    <source>
        <strain evidence="5 6">JBL SC #1</strain>
    </source>
</reference>
<dbReference type="InterPro" id="IPR036397">
    <property type="entry name" value="RNaseH_sf"/>
</dbReference>
<dbReference type="Gene3D" id="3.30.420.10">
    <property type="entry name" value="Ribonuclease H-like superfamily/Ribonuclease H"/>
    <property type="match status" value="1"/>
</dbReference>
<keyword evidence="1" id="KW-0862">Zinc</keyword>
<accession>A0A803SMT6</accession>
<dbReference type="FunFam" id="1.10.340.70:FF:000017">
    <property type="entry name" value="Uncharacterized protein"/>
    <property type="match status" value="1"/>
</dbReference>
<dbReference type="Gene3D" id="3.30.70.270">
    <property type="match status" value="1"/>
</dbReference>
<dbReference type="InterPro" id="IPR001584">
    <property type="entry name" value="Integrase_cat-core"/>
</dbReference>
<dbReference type="InterPro" id="IPR005162">
    <property type="entry name" value="Retrotrans_gag_dom"/>
</dbReference>
<dbReference type="GO" id="GO:0008270">
    <property type="term" value="F:zinc ion binding"/>
    <property type="evidence" value="ECO:0007669"/>
    <property type="project" value="UniProtKB-KW"/>
</dbReference>
<feature type="region of interest" description="Disordered" evidence="2">
    <location>
        <begin position="315"/>
        <end position="358"/>
    </location>
</feature>
<dbReference type="GO" id="GO:0003676">
    <property type="term" value="F:nucleic acid binding"/>
    <property type="evidence" value="ECO:0007669"/>
    <property type="project" value="InterPro"/>
</dbReference>
<evidence type="ECO:0000259" key="3">
    <source>
        <dbReference type="PROSITE" id="PS50158"/>
    </source>
</evidence>
<proteinExistence type="predicted"/>
<dbReference type="SUPFAM" id="SSF50630">
    <property type="entry name" value="Acid proteases"/>
    <property type="match status" value="1"/>
</dbReference>
<evidence type="ECO:0000256" key="1">
    <source>
        <dbReference type="PROSITE-ProRule" id="PRU00047"/>
    </source>
</evidence>
<feature type="region of interest" description="Disordered" evidence="2">
    <location>
        <begin position="372"/>
        <end position="403"/>
    </location>
</feature>
<dbReference type="PROSITE" id="PS50158">
    <property type="entry name" value="ZF_CCHC"/>
    <property type="match status" value="1"/>
</dbReference>
<dbReference type="InterPro" id="IPR001878">
    <property type="entry name" value="Znf_CCHC"/>
</dbReference>
<dbReference type="InParanoid" id="A0A803SMT6"/>
<feature type="compositionally biased region" description="Basic and acidic residues" evidence="2">
    <location>
        <begin position="329"/>
        <end position="340"/>
    </location>
</feature>
<evidence type="ECO:0000313" key="6">
    <source>
        <dbReference type="Proteomes" id="UP000001646"/>
    </source>
</evidence>
<dbReference type="GO" id="GO:0015074">
    <property type="term" value="P:DNA integration"/>
    <property type="evidence" value="ECO:0007669"/>
    <property type="project" value="InterPro"/>
</dbReference>
<dbReference type="Proteomes" id="UP000001646">
    <property type="component" value="Chromosome 4"/>
</dbReference>
<dbReference type="InterPro" id="IPR041588">
    <property type="entry name" value="Integrase_H2C2"/>
</dbReference>
<dbReference type="AlphaFoldDB" id="A0A803SMT6"/>
<dbReference type="PANTHER" id="PTHR15503">
    <property type="entry name" value="LDOC1 RELATED"/>
    <property type="match status" value="1"/>
</dbReference>
<dbReference type="CDD" id="cd00303">
    <property type="entry name" value="retropepsin_like"/>
    <property type="match status" value="1"/>
</dbReference>
<dbReference type="Pfam" id="PF24626">
    <property type="entry name" value="SH3_Tf2-1"/>
    <property type="match status" value="1"/>
</dbReference>
<evidence type="ECO:0008006" key="7">
    <source>
        <dbReference type="Google" id="ProtNLM"/>
    </source>
</evidence>
<dbReference type="Pfam" id="PF03732">
    <property type="entry name" value="Retrotrans_gag"/>
    <property type="match status" value="1"/>
</dbReference>
<feature type="domain" description="Integrase catalytic" evidence="4">
    <location>
        <begin position="864"/>
        <end position="1023"/>
    </location>
</feature>
<dbReference type="SMART" id="SM00343">
    <property type="entry name" value="ZnF_C2HC"/>
    <property type="match status" value="1"/>
</dbReference>
<evidence type="ECO:0000259" key="4">
    <source>
        <dbReference type="PROSITE" id="PS50994"/>
    </source>
</evidence>
<organism evidence="5 6">
    <name type="scientific">Anolis carolinensis</name>
    <name type="common">Green anole</name>
    <name type="synonym">American chameleon</name>
    <dbReference type="NCBI Taxonomy" id="28377"/>
    <lineage>
        <taxon>Eukaryota</taxon>
        <taxon>Metazoa</taxon>
        <taxon>Chordata</taxon>
        <taxon>Craniata</taxon>
        <taxon>Vertebrata</taxon>
        <taxon>Euteleostomi</taxon>
        <taxon>Lepidosauria</taxon>
        <taxon>Squamata</taxon>
        <taxon>Bifurcata</taxon>
        <taxon>Unidentata</taxon>
        <taxon>Episquamata</taxon>
        <taxon>Toxicofera</taxon>
        <taxon>Iguania</taxon>
        <taxon>Dactyloidae</taxon>
        <taxon>Anolis</taxon>
    </lineage>
</organism>
<dbReference type="Ensembl" id="ENSACAT00000045280.1">
    <property type="protein sequence ID" value="ENSACAP00000024276.1"/>
    <property type="gene ID" value="ENSACAG00000037966.1"/>
</dbReference>
<sequence length="1153" mass="130397">MRNIGRSWSSETEWHAKVERQRALGTPRPPSPTELPTPRMGVGVERPLGPGIGSSGLADEGGEEQEIQEEEENVLYDEGRRDAGATARPVCGWVEGPTAAAEFREPRRMTTGVGRGVFRGAVQGNPMQPFPLPPRQHQRAAEWMPRREDLKLEYGGESAELNFFLISIRGYMEDNAHTFPSEASRVRAIGNTLKRGAASWYVQLHARRDPCLRSVPRFLAALENRFRDRLEQLRARDQLKGIKQRDKTVPEYAEEFLHLAERVPEWSEVTKVEIFKEGLRPEVFSWAAHRDDPETLQGWIQLAGRVESTLAQVKRFRSSGGQQRPVARGRGETRKQERSGGRPGIPSRGDDNKPKPGCFVCGKTGHRAAECWARKGEPPKPSKPKPATGRRAEEEVQAPESSEKLVSRDKRMIVVPVCISGLENRATCKAFVDCGCSRNIITPELAGALKCQQMALDSPIAFSQLDGSVAAGEVSTKEIRGVPCKIGKWEGRISFVIAPIAAYHVILGIPWLEQANPEVDWRGKSLAFKEQQTQWEISKIAEEEDEGDEAGEIDPQLLPPEYRDFVDVFNQKEASKLPPKRNIEVEIEITPGANLPKPKVYPMSVQEKEELRKYIDKNLARGFIKPSNSPLGAPVLFRRKKDNSLRLCIDYRNLNAITKDNKYPMPLVKDLITVLKKGSIFTKLDLIEAYHKLKFFQGKQNVLADALSRMPQHEGLTTAKEGTIFSDKQWGLAVRTRAQTQKENTAIVELDGEDNWGNELKQSYEGDQWIASNAEKGEQKGGFWFVNKKLYIPAILRIKILHRFHNNQSAGHTGITKTMKAIAKHCWWPGMRKDIKNHVVQCDDCARNKSRGGKPMGLLQTVAEPTRPWECVAMDFVGELPVSKGHRYIWTVLDLFSKQAHFIALTKLPSAEKLAELYINHIYKLHGCPSRVVSDRGVQFTAKFWEKFLEMLGAERSLSSAFHPMTNGAVERTQQTLGQFLRMYSNMRQNDWSRWLAFAELAFNSTIHSATNKTPFEVVYGYEIQPLPQLPRWTKNEETEAGKWKTQMLECWSQVTASLKEAHKKYKAFADRKRVEGDKLDKGDLVWLSTQNIKLGLPSRKLGPKYIGPFRIQGVINEVTFQLALPKSLGKIHPVFHRSLLKKYMGTLDKMDT</sequence>
<dbReference type="InterPro" id="IPR036875">
    <property type="entry name" value="Znf_CCHC_sf"/>
</dbReference>
<dbReference type="GeneTree" id="ENSGT00940000163772"/>
<dbReference type="InterPro" id="IPR043128">
    <property type="entry name" value="Rev_trsase/Diguanyl_cyclase"/>
</dbReference>
<keyword evidence="1" id="KW-0863">Zinc-finger</keyword>
<dbReference type="CDD" id="cd01647">
    <property type="entry name" value="RT_LTR"/>
    <property type="match status" value="1"/>
</dbReference>
<evidence type="ECO:0000313" key="5">
    <source>
        <dbReference type="Ensembl" id="ENSACAP00000024276.1"/>
    </source>
</evidence>
<dbReference type="InterPro" id="IPR021109">
    <property type="entry name" value="Peptidase_aspartic_dom_sf"/>
</dbReference>
<feature type="compositionally biased region" description="Basic and acidic residues" evidence="2">
    <location>
        <begin position="12"/>
        <end position="22"/>
    </location>
</feature>
<dbReference type="InterPro" id="IPR043502">
    <property type="entry name" value="DNA/RNA_pol_sf"/>
</dbReference>